<dbReference type="InterPro" id="IPR018392">
    <property type="entry name" value="LysM"/>
</dbReference>
<feature type="compositionally biased region" description="Basic and acidic residues" evidence="1">
    <location>
        <begin position="14"/>
        <end position="32"/>
    </location>
</feature>
<gene>
    <name evidence="4" type="ORF">D3P96_06110</name>
</gene>
<feature type="compositionally biased region" description="Polar residues" evidence="1">
    <location>
        <begin position="78"/>
        <end position="92"/>
    </location>
</feature>
<accession>A0A3P2RJY9</accession>
<dbReference type="Gene3D" id="3.10.350.10">
    <property type="entry name" value="LysM domain"/>
    <property type="match status" value="1"/>
</dbReference>
<feature type="compositionally biased region" description="Basic and acidic residues" evidence="1">
    <location>
        <begin position="93"/>
        <end position="117"/>
    </location>
</feature>
<evidence type="ECO:0000313" key="4">
    <source>
        <dbReference type="EMBL" id="RRG17728.1"/>
    </source>
</evidence>
<feature type="region of interest" description="Disordered" evidence="1">
    <location>
        <begin position="78"/>
        <end position="178"/>
    </location>
</feature>
<feature type="region of interest" description="Disordered" evidence="1">
    <location>
        <begin position="14"/>
        <end position="43"/>
    </location>
</feature>
<dbReference type="SMART" id="SM00257">
    <property type="entry name" value="LysM"/>
    <property type="match status" value="1"/>
</dbReference>
<feature type="transmembrane region" description="Helical" evidence="2">
    <location>
        <begin position="48"/>
        <end position="68"/>
    </location>
</feature>
<dbReference type="EMBL" id="RHGY01000006">
    <property type="protein sequence ID" value="RRG17728.1"/>
    <property type="molecule type" value="Genomic_DNA"/>
</dbReference>
<dbReference type="PROSITE" id="PS51782">
    <property type="entry name" value="LYSM"/>
    <property type="match status" value="1"/>
</dbReference>
<feature type="domain" description="LysM" evidence="3">
    <location>
        <begin position="175"/>
        <end position="219"/>
    </location>
</feature>
<proteinExistence type="predicted"/>
<dbReference type="OrthoDB" id="2149788at2"/>
<dbReference type="Proteomes" id="UP000275836">
    <property type="component" value="Unassembled WGS sequence"/>
</dbReference>
<feature type="compositionally biased region" description="Low complexity" evidence="1">
    <location>
        <begin position="118"/>
        <end position="150"/>
    </location>
</feature>
<evidence type="ECO:0000256" key="2">
    <source>
        <dbReference type="SAM" id="Phobius"/>
    </source>
</evidence>
<evidence type="ECO:0000313" key="5">
    <source>
        <dbReference type="Proteomes" id="UP000275836"/>
    </source>
</evidence>
<evidence type="ECO:0000259" key="3">
    <source>
        <dbReference type="PROSITE" id="PS51782"/>
    </source>
</evidence>
<keyword evidence="2" id="KW-0812">Transmembrane</keyword>
<reference evidence="4 5" key="1">
    <citation type="submission" date="2018-10" db="EMBL/GenBank/DDBJ databases">
        <title>Draft genome sequence of Weissella viridescens UCO-SMC3.</title>
        <authorList>
            <person name="Garcia-Cancino A."/>
            <person name="Espinoza-Monje M."/>
            <person name="Albarracin L."/>
            <person name="Garcia-Castillo V."/>
            <person name="Campos-Martin J."/>
            <person name="Nakano Y."/>
            <person name="Guitierrez-Zamorano C."/>
            <person name="Ikeda-Ohtsubo W."/>
            <person name="Morita H."/>
            <person name="Kitazawa H."/>
            <person name="Villena J."/>
        </authorList>
    </citation>
    <scope>NUCLEOTIDE SEQUENCE [LARGE SCALE GENOMIC DNA]</scope>
    <source>
        <strain evidence="4 5">UCO-SMC3</strain>
    </source>
</reference>
<dbReference type="CDD" id="cd00118">
    <property type="entry name" value="LysM"/>
    <property type="match status" value="1"/>
</dbReference>
<keyword evidence="2" id="KW-1133">Transmembrane helix</keyword>
<dbReference type="Pfam" id="PF01476">
    <property type="entry name" value="LysM"/>
    <property type="match status" value="1"/>
</dbReference>
<dbReference type="AlphaFoldDB" id="A0A3P2RJY9"/>
<organism evidence="4 5">
    <name type="scientific">Weissella viridescens</name>
    <name type="common">Lactobacillus viridescens</name>
    <dbReference type="NCBI Taxonomy" id="1629"/>
    <lineage>
        <taxon>Bacteria</taxon>
        <taxon>Bacillati</taxon>
        <taxon>Bacillota</taxon>
        <taxon>Bacilli</taxon>
        <taxon>Lactobacillales</taxon>
        <taxon>Lactobacillaceae</taxon>
        <taxon>Weissella</taxon>
    </lineage>
</organism>
<dbReference type="InterPro" id="IPR036779">
    <property type="entry name" value="LysM_dom_sf"/>
</dbReference>
<keyword evidence="2" id="KW-0472">Membrane</keyword>
<evidence type="ECO:0000256" key="1">
    <source>
        <dbReference type="SAM" id="MobiDB-lite"/>
    </source>
</evidence>
<sequence length="220" mass="23986">MLWHSKFEIRRPIMTDQDKKPEPWEETFKEDQPDQYSRTEHRRKSQRVNWTIGVLVVIVVVLSFVPIYEYLQTLNKPTNAEQTWSSASTSKTKVTDTAKSESLAKKRSSESRAKAESSQKAAESSSKAAVEQSKAAESSSKAAQAQAAKAASEKAASEKNAAAQSSKKPDEGEKQYATVGAGQGAFRIATNAGISQAKLQELNPGVNLANVSAGQQLRVK</sequence>
<name>A0A3P2RJY9_WEIVI</name>
<comment type="caution">
    <text evidence="4">The sequence shown here is derived from an EMBL/GenBank/DDBJ whole genome shotgun (WGS) entry which is preliminary data.</text>
</comment>
<protein>
    <submittedName>
        <fullName evidence="4">LysM peptidoglycan-binding domain-containing protein</fullName>
    </submittedName>
</protein>